<evidence type="ECO:0000313" key="1">
    <source>
        <dbReference type="EMBL" id="KAI4869352.1"/>
    </source>
</evidence>
<organism evidence="1 2">
    <name type="scientific">Hypoxylon rubiginosum</name>
    <dbReference type="NCBI Taxonomy" id="110542"/>
    <lineage>
        <taxon>Eukaryota</taxon>
        <taxon>Fungi</taxon>
        <taxon>Dikarya</taxon>
        <taxon>Ascomycota</taxon>
        <taxon>Pezizomycotina</taxon>
        <taxon>Sordariomycetes</taxon>
        <taxon>Xylariomycetidae</taxon>
        <taxon>Xylariales</taxon>
        <taxon>Hypoxylaceae</taxon>
        <taxon>Hypoxylon</taxon>
    </lineage>
</organism>
<gene>
    <name evidence="1" type="ORF">F4820DRAFT_463804</name>
</gene>
<comment type="caution">
    <text evidence="1">The sequence shown here is derived from an EMBL/GenBank/DDBJ whole genome shotgun (WGS) entry which is preliminary data.</text>
</comment>
<reference evidence="1 2" key="1">
    <citation type="journal article" date="2022" name="New Phytol.">
        <title>Ecological generalism drives hyperdiversity of secondary metabolite gene clusters in xylarialean endophytes.</title>
        <authorList>
            <person name="Franco M.E.E."/>
            <person name="Wisecaver J.H."/>
            <person name="Arnold A.E."/>
            <person name="Ju Y.M."/>
            <person name="Slot J.C."/>
            <person name="Ahrendt S."/>
            <person name="Moore L.P."/>
            <person name="Eastman K.E."/>
            <person name="Scott K."/>
            <person name="Konkel Z."/>
            <person name="Mondo S.J."/>
            <person name="Kuo A."/>
            <person name="Hayes R.D."/>
            <person name="Haridas S."/>
            <person name="Andreopoulos B."/>
            <person name="Riley R."/>
            <person name="LaButti K."/>
            <person name="Pangilinan J."/>
            <person name="Lipzen A."/>
            <person name="Amirebrahimi M."/>
            <person name="Yan J."/>
            <person name="Adam C."/>
            <person name="Keymanesh K."/>
            <person name="Ng V."/>
            <person name="Louie K."/>
            <person name="Northen T."/>
            <person name="Drula E."/>
            <person name="Henrissat B."/>
            <person name="Hsieh H.M."/>
            <person name="Youens-Clark K."/>
            <person name="Lutzoni F."/>
            <person name="Miadlikowska J."/>
            <person name="Eastwood D.C."/>
            <person name="Hamelin R.C."/>
            <person name="Grigoriev I.V."/>
            <person name="U'Ren J.M."/>
        </authorList>
    </citation>
    <scope>NUCLEOTIDE SEQUENCE [LARGE SCALE GENOMIC DNA]</scope>
    <source>
        <strain evidence="1 2">CBS 119005</strain>
    </source>
</reference>
<accession>A0ACB9ZCU3</accession>
<dbReference type="EMBL" id="MU393431">
    <property type="protein sequence ID" value="KAI4869352.1"/>
    <property type="molecule type" value="Genomic_DNA"/>
</dbReference>
<sequence length="561" mass="62850">MPSPSSSSFSPPLMAPPGVMLSMPPLSSQSPPSSPSSLPSHRLRWTSRVTGVGTIPPAEWVEDTDTLAARIPPYLASLFGRHSGTPATEPLKVKVTLLGEGAFNRVFLIQTGSEHSLSSLPPSLVLRLSLPVQRFSLPVQPESKIISEVTTMRFVKRCTCIPVPQVYMYNASWTNKLGYEWILMEHMPGQPLAEVQGGLSNNARGLVGRTIAEWMDSLCRLQFDKIGALYTADTASDDDGTVVISGTDCNPVIGQFVHQAYTGDWRTEYRFNRGPFHNLRDYLLSFAQASNLEIHDPRQRARAEIFAHLYSIRRHDYEARAQEHDDDTSDYDDDPEERLRKETGEERDRRRARIVEAEARLEEFLDEKIPKHWAGDGQAGQTMTVREAQAASPISFTGSRYDTCELEIQHSAADTLMDIINTVVPNTTLPQKSVVLYHWDMHGFNILVDGSTGQPTALLDWDRLNTIPRIFAQFYPSALQPNPLSPVPDWHMRMREAFVERLKELDSPWLAVKDGGDLSANDVLYQRILDVASDTYLNFVSVDSLEKELRSVGEVNISNLA</sequence>
<protein>
    <submittedName>
        <fullName evidence="1">Uncharacterized protein</fullName>
    </submittedName>
</protein>
<proteinExistence type="predicted"/>
<evidence type="ECO:0000313" key="2">
    <source>
        <dbReference type="Proteomes" id="UP001497700"/>
    </source>
</evidence>
<keyword evidence="2" id="KW-1185">Reference proteome</keyword>
<dbReference type="Proteomes" id="UP001497700">
    <property type="component" value="Unassembled WGS sequence"/>
</dbReference>
<name>A0ACB9ZCU3_9PEZI</name>